<dbReference type="Pfam" id="PF23209">
    <property type="entry name" value="IDM1_C"/>
    <property type="match status" value="1"/>
</dbReference>
<feature type="region of interest" description="Disordered" evidence="7">
    <location>
        <begin position="251"/>
        <end position="289"/>
    </location>
</feature>
<dbReference type="OMA" id="MVISCEQ"/>
<evidence type="ECO:0000313" key="11">
    <source>
        <dbReference type="Proteomes" id="UP000594263"/>
    </source>
</evidence>
<dbReference type="PANTHER" id="PTHR46309:SF12">
    <property type="entry name" value="GB|AAC80581.1"/>
    <property type="match status" value="1"/>
</dbReference>
<dbReference type="InterPro" id="IPR016181">
    <property type="entry name" value="Acyl_CoA_acyltransferase"/>
</dbReference>
<evidence type="ECO:0000259" key="8">
    <source>
        <dbReference type="PROSITE" id="PS50016"/>
    </source>
</evidence>
<dbReference type="SUPFAM" id="SSF55729">
    <property type="entry name" value="Acyl-CoA N-acyltransferases (Nat)"/>
    <property type="match status" value="1"/>
</dbReference>
<dbReference type="InterPro" id="IPR056511">
    <property type="entry name" value="IDM1_C"/>
</dbReference>
<keyword evidence="2" id="KW-0479">Metal-binding</keyword>
<dbReference type="EnsemblPlants" id="Kaladp0878s0002.1.v1.1">
    <property type="protein sequence ID" value="Kaladp0878s0002.1.v1.1"/>
    <property type="gene ID" value="Kaladp0878s0002.v1.1"/>
</dbReference>
<reference evidence="10" key="1">
    <citation type="submission" date="2021-01" db="UniProtKB">
        <authorList>
            <consortium name="EnsemblPlants"/>
        </authorList>
    </citation>
    <scope>IDENTIFICATION</scope>
</reference>
<evidence type="ECO:0000256" key="7">
    <source>
        <dbReference type="SAM" id="MobiDB-lite"/>
    </source>
</evidence>
<keyword evidence="5" id="KW-0539">Nucleus</keyword>
<proteinExistence type="predicted"/>
<dbReference type="Pfam" id="PF22970">
    <property type="entry name" value="DUF7028"/>
    <property type="match status" value="2"/>
</dbReference>
<dbReference type="InterPro" id="IPR059153">
    <property type="entry name" value="NSD_PHD-1st"/>
</dbReference>
<dbReference type="Pfam" id="PF23011">
    <property type="entry name" value="PHD-1st_NSD"/>
    <property type="match status" value="1"/>
</dbReference>
<dbReference type="InterPro" id="IPR001965">
    <property type="entry name" value="Znf_PHD"/>
</dbReference>
<dbReference type="InterPro" id="IPR032308">
    <property type="entry name" value="TDBD"/>
</dbReference>
<dbReference type="Proteomes" id="UP000594263">
    <property type="component" value="Unplaced"/>
</dbReference>
<organism evidence="10 11">
    <name type="scientific">Kalanchoe fedtschenkoi</name>
    <name type="common">Lavender scallops</name>
    <name type="synonym">South American air plant</name>
    <dbReference type="NCBI Taxonomy" id="63787"/>
    <lineage>
        <taxon>Eukaryota</taxon>
        <taxon>Viridiplantae</taxon>
        <taxon>Streptophyta</taxon>
        <taxon>Embryophyta</taxon>
        <taxon>Tracheophyta</taxon>
        <taxon>Spermatophyta</taxon>
        <taxon>Magnoliopsida</taxon>
        <taxon>eudicotyledons</taxon>
        <taxon>Gunneridae</taxon>
        <taxon>Pentapetalae</taxon>
        <taxon>Saxifragales</taxon>
        <taxon>Crassulaceae</taxon>
        <taxon>Kalanchoe</taxon>
    </lineage>
</organism>
<keyword evidence="4" id="KW-0862">Zinc</keyword>
<dbReference type="GO" id="GO:0006357">
    <property type="term" value="P:regulation of transcription by RNA polymerase II"/>
    <property type="evidence" value="ECO:0007669"/>
    <property type="project" value="TreeGrafter"/>
</dbReference>
<dbReference type="AlphaFoldDB" id="A0A7N0VI94"/>
<dbReference type="CDD" id="cd04301">
    <property type="entry name" value="NAT_SF"/>
    <property type="match status" value="1"/>
</dbReference>
<dbReference type="GO" id="GO:0003714">
    <property type="term" value="F:transcription corepressor activity"/>
    <property type="evidence" value="ECO:0007669"/>
    <property type="project" value="InterPro"/>
</dbReference>
<dbReference type="InterPro" id="IPR054292">
    <property type="entry name" value="DUF7028"/>
</dbReference>
<dbReference type="GO" id="GO:0005634">
    <property type="term" value="C:nucleus"/>
    <property type="evidence" value="ECO:0007669"/>
    <property type="project" value="UniProtKB-SubCell"/>
</dbReference>
<evidence type="ECO:0000256" key="2">
    <source>
        <dbReference type="ARBA" id="ARBA00022723"/>
    </source>
</evidence>
<dbReference type="Gramene" id="Kaladp0878s0002.1.v1.1">
    <property type="protein sequence ID" value="Kaladp0878s0002.1.v1.1"/>
    <property type="gene ID" value="Kaladp0878s0002.v1.1"/>
</dbReference>
<dbReference type="GO" id="GO:0016747">
    <property type="term" value="F:acyltransferase activity, transferring groups other than amino-acyl groups"/>
    <property type="evidence" value="ECO:0007669"/>
    <property type="project" value="InterPro"/>
</dbReference>
<protein>
    <submittedName>
        <fullName evidence="10">Uncharacterized protein</fullName>
    </submittedName>
</protein>
<feature type="domain" description="PHD-type" evidence="8">
    <location>
        <begin position="411"/>
        <end position="456"/>
    </location>
</feature>
<dbReference type="SMART" id="SM00249">
    <property type="entry name" value="PHD"/>
    <property type="match status" value="2"/>
</dbReference>
<keyword evidence="3 6" id="KW-0863">Zinc-finger</keyword>
<dbReference type="InterPro" id="IPR011011">
    <property type="entry name" value="Znf_FYVE_PHD"/>
</dbReference>
<evidence type="ECO:0000256" key="1">
    <source>
        <dbReference type="ARBA" id="ARBA00004123"/>
    </source>
</evidence>
<dbReference type="InterPro" id="IPR000182">
    <property type="entry name" value="GNAT_dom"/>
</dbReference>
<dbReference type="InterPro" id="IPR019787">
    <property type="entry name" value="Znf_PHD-finger"/>
</dbReference>
<dbReference type="PROSITE" id="PS50016">
    <property type="entry name" value="ZF_PHD_2"/>
    <property type="match status" value="1"/>
</dbReference>
<dbReference type="Pfam" id="PF16135">
    <property type="entry name" value="TDBD"/>
    <property type="match status" value="1"/>
</dbReference>
<dbReference type="PANTHER" id="PTHR46309">
    <property type="entry name" value="PHD FINGER PROTEIN 12"/>
    <property type="match status" value="1"/>
</dbReference>
<dbReference type="Gene3D" id="3.40.630.30">
    <property type="match status" value="1"/>
</dbReference>
<sequence>MPPAAEVRSEEQEDEDGSKSGDCGGGDGFFQHALAKVWLRAEGVIVGSPEFCPDAVDGYLLHTLRGKPGRDLTDRLRKHLLYLGWKIEFLREETRPRMRYTSPEGVLFMSLVKVCEAMTANAGALLKKMVVGRAKVGKKPNVGSAGLAAEPVFEPEYCPEAVARWSRYNKQMGKERSGCGPMDILKAKKHLSAMGWRFTYCCKKDKRELRYWSPKGKCFNSLRTACEAFVKDYCSGSLPFVEAYQRELTRKKREDGVGSESARAKKKRRKMEAEGGLNPKPATRSSKRVREAAAAAAVHVSSHYNPRTVLSWLIDNNVVLPRAKVEYVSGKDGEPLKEGRVSREGIRCSCCDRTYSLCGFEAHAGCSVRKPSANIFLKDGRSLLECQRQMLRESTEVNAGKESSREDPKNDDLCAICHWAGDLMMCDGCPASFHMACLGLQEIPDGDWFCPSCCCAFCGRGELKENIGKTEVFRCYQCEHQYHMSCLKQKYGAERHIDSKGNHFCSVGCKKMCSGLIDLLGRPFALGADSLTWTLVAAGKCCSSEPESADMDALTENYSKLNVALGIMHECFEPLKDPRTKRDMVEDIIFSTRSEYCRQNYQGFYTVILEKNEELITTATVRIFGNKMAEVPLVGTRLQYRRLGMCRILMNELEKKLAGLGIERLVLPAVPSVLSTWTNSFGFSPMPASDRLQLLSYPLLDFEGTTLCQKFLRQTQDPKAARSLGK</sequence>
<dbReference type="InterPro" id="IPR013083">
    <property type="entry name" value="Znf_RING/FYVE/PHD"/>
</dbReference>
<feature type="region of interest" description="Disordered" evidence="7">
    <location>
        <begin position="1"/>
        <end position="23"/>
    </location>
</feature>
<accession>A0A7N0VI94</accession>
<name>A0A7N0VI94_KALFE</name>
<dbReference type="Gene3D" id="3.30.40.10">
    <property type="entry name" value="Zinc/RING finger domain, C3HC4 (zinc finger)"/>
    <property type="match status" value="2"/>
</dbReference>
<feature type="domain" description="N-acetyltransferase" evidence="9">
    <location>
        <begin position="549"/>
        <end position="713"/>
    </location>
</feature>
<evidence type="ECO:0000256" key="4">
    <source>
        <dbReference type="ARBA" id="ARBA00022833"/>
    </source>
</evidence>
<keyword evidence="11" id="KW-1185">Reference proteome</keyword>
<evidence type="ECO:0000256" key="3">
    <source>
        <dbReference type="ARBA" id="ARBA00022771"/>
    </source>
</evidence>
<comment type="subcellular location">
    <subcellularLocation>
        <location evidence="1">Nucleus</location>
    </subcellularLocation>
</comment>
<dbReference type="PROSITE" id="PS51186">
    <property type="entry name" value="GNAT"/>
    <property type="match status" value="1"/>
</dbReference>
<dbReference type="GO" id="GO:0008270">
    <property type="term" value="F:zinc ion binding"/>
    <property type="evidence" value="ECO:0007669"/>
    <property type="project" value="UniProtKB-KW"/>
</dbReference>
<evidence type="ECO:0000256" key="6">
    <source>
        <dbReference type="PROSITE-ProRule" id="PRU00146"/>
    </source>
</evidence>
<evidence type="ECO:0000259" key="9">
    <source>
        <dbReference type="PROSITE" id="PS51186"/>
    </source>
</evidence>
<evidence type="ECO:0000256" key="5">
    <source>
        <dbReference type="ARBA" id="ARBA00023242"/>
    </source>
</evidence>
<dbReference type="SUPFAM" id="SSF57903">
    <property type="entry name" value="FYVE/PHD zinc finger"/>
    <property type="match status" value="1"/>
</dbReference>
<dbReference type="InterPro" id="IPR042163">
    <property type="entry name" value="PHF12"/>
</dbReference>
<evidence type="ECO:0000313" key="10">
    <source>
        <dbReference type="EnsemblPlants" id="Kaladp0878s0002.1.v1.1"/>
    </source>
</evidence>